<dbReference type="EMBL" id="JAUEPU010000005">
    <property type="protein sequence ID" value="KAK0502585.1"/>
    <property type="molecule type" value="Genomic_DNA"/>
</dbReference>
<dbReference type="PANTHER" id="PTHR10039">
    <property type="entry name" value="AMELOGENIN"/>
    <property type="match status" value="1"/>
</dbReference>
<keyword evidence="1" id="KW-0677">Repeat</keyword>
<accession>A0AA39QGR2</accession>
<dbReference type="InterPro" id="IPR027417">
    <property type="entry name" value="P-loop_NTPase"/>
</dbReference>
<reference evidence="3" key="1">
    <citation type="submission" date="2023-06" db="EMBL/GenBank/DDBJ databases">
        <authorList>
            <consortium name="Lawrence Berkeley National Laboratory"/>
            <person name="Ahrendt S."/>
            <person name="Sahu N."/>
            <person name="Indic B."/>
            <person name="Wong-Bajracharya J."/>
            <person name="Merenyi Z."/>
            <person name="Ke H.-M."/>
            <person name="Monk M."/>
            <person name="Kocsube S."/>
            <person name="Drula E."/>
            <person name="Lipzen A."/>
            <person name="Balint B."/>
            <person name="Henrissat B."/>
            <person name="Andreopoulos B."/>
            <person name="Martin F.M."/>
            <person name="Harder C.B."/>
            <person name="Rigling D."/>
            <person name="Ford K.L."/>
            <person name="Foster G.D."/>
            <person name="Pangilinan J."/>
            <person name="Papanicolaou A."/>
            <person name="Barry K."/>
            <person name="LaButti K."/>
            <person name="Viragh M."/>
            <person name="Koriabine M."/>
            <person name="Yan M."/>
            <person name="Riley R."/>
            <person name="Champramary S."/>
            <person name="Plett K.L."/>
            <person name="Tsai I.J."/>
            <person name="Slot J."/>
            <person name="Sipos G."/>
            <person name="Plett J."/>
            <person name="Nagy L.G."/>
            <person name="Grigoriev I.V."/>
        </authorList>
    </citation>
    <scope>NUCLEOTIDE SEQUENCE</scope>
    <source>
        <strain evidence="3">HWK02</strain>
    </source>
</reference>
<feature type="non-terminal residue" evidence="3">
    <location>
        <position position="392"/>
    </location>
</feature>
<dbReference type="InterPro" id="IPR056884">
    <property type="entry name" value="NPHP3-like_N"/>
</dbReference>
<gene>
    <name evidence="3" type="ORF">EDD18DRAFT_1065346</name>
</gene>
<name>A0AA39QGR2_9AGAR</name>
<dbReference type="Proteomes" id="UP001175228">
    <property type="component" value="Unassembled WGS sequence"/>
</dbReference>
<protein>
    <recommendedName>
        <fullName evidence="2">Nephrocystin 3-like N-terminal domain-containing protein</fullName>
    </recommendedName>
</protein>
<dbReference type="Gene3D" id="3.40.50.300">
    <property type="entry name" value="P-loop containing nucleotide triphosphate hydrolases"/>
    <property type="match status" value="1"/>
</dbReference>
<dbReference type="SUPFAM" id="SSF52540">
    <property type="entry name" value="P-loop containing nucleoside triphosphate hydrolases"/>
    <property type="match status" value="1"/>
</dbReference>
<evidence type="ECO:0000313" key="4">
    <source>
        <dbReference type="Proteomes" id="UP001175228"/>
    </source>
</evidence>
<comment type="caution">
    <text evidence="3">The sequence shown here is derived from an EMBL/GenBank/DDBJ whole genome shotgun (WGS) entry which is preliminary data.</text>
</comment>
<dbReference type="AlphaFoldDB" id="A0AA39QGR2"/>
<proteinExistence type="predicted"/>
<sequence length="392" mass="44189">VLTPDTPYLADDKAERVARWLTPLDYVAVQQAKLKERVGDTGEWFLESSEFKSWKDVSTESRTLWCPGGLGVGKTVLASTVVNSLQLPDYEETFTLILNIFCDYQYTNAQTVENVLRSLLKQRVQAHGLSDSIAFLYDNNTPLFLDNLAEILVQELKSFDRVYIILDALDEFPENDGSQEKLISMLRALGNNTRLLVMSRDIPAIGSLFQTDTWLDIRATDKDIKAYIKTKLSSGHLARHIKGRGDVREEILTGVTMKADGMFLLAGMHMDSLAETTNRKSLRDALTKLPGNIWEAYDNALERVSSQSEERRELAHRVFGWIAFARRPLSVLELRYALVVEPDVTALDLDNLYDEDFLLDICVGLVVKGETCGGFEDFQPSGTIMKFVRKCG</sequence>
<evidence type="ECO:0000259" key="2">
    <source>
        <dbReference type="Pfam" id="PF24883"/>
    </source>
</evidence>
<feature type="domain" description="Nephrocystin 3-like N-terminal" evidence="2">
    <location>
        <begin position="40"/>
        <end position="200"/>
    </location>
</feature>
<evidence type="ECO:0000256" key="1">
    <source>
        <dbReference type="ARBA" id="ARBA00022737"/>
    </source>
</evidence>
<organism evidence="3 4">
    <name type="scientific">Armillaria luteobubalina</name>
    <dbReference type="NCBI Taxonomy" id="153913"/>
    <lineage>
        <taxon>Eukaryota</taxon>
        <taxon>Fungi</taxon>
        <taxon>Dikarya</taxon>
        <taxon>Basidiomycota</taxon>
        <taxon>Agaricomycotina</taxon>
        <taxon>Agaricomycetes</taxon>
        <taxon>Agaricomycetidae</taxon>
        <taxon>Agaricales</taxon>
        <taxon>Marasmiineae</taxon>
        <taxon>Physalacriaceae</taxon>
        <taxon>Armillaria</taxon>
    </lineage>
</organism>
<evidence type="ECO:0000313" key="3">
    <source>
        <dbReference type="EMBL" id="KAK0502585.1"/>
    </source>
</evidence>
<dbReference type="PANTHER" id="PTHR10039:SF15">
    <property type="entry name" value="NACHT DOMAIN-CONTAINING PROTEIN"/>
    <property type="match status" value="1"/>
</dbReference>
<dbReference type="Pfam" id="PF24883">
    <property type="entry name" value="NPHP3_N"/>
    <property type="match status" value="1"/>
</dbReference>
<keyword evidence="4" id="KW-1185">Reference proteome</keyword>